<dbReference type="GeneID" id="33559104"/>
<dbReference type="SFLD" id="SFLDS00003">
    <property type="entry name" value="Haloacid_Dehalogenase"/>
    <property type="match status" value="1"/>
</dbReference>
<dbReference type="SUPFAM" id="SSF56784">
    <property type="entry name" value="HAD-like"/>
    <property type="match status" value="1"/>
</dbReference>
<dbReference type="InterPro" id="IPR041492">
    <property type="entry name" value="HAD_2"/>
</dbReference>
<accession>A0A1Y1U5R6</accession>
<dbReference type="PRINTS" id="PR00413">
    <property type="entry name" value="HADHALOGNASE"/>
</dbReference>
<protein>
    <submittedName>
        <fullName evidence="2">HAD-like domain-containing protein</fullName>
    </submittedName>
</protein>
<dbReference type="PANTHER" id="PTHR43316:SF9">
    <property type="entry name" value="ACID DEHALOGENASE, PUTATIVE (AFU_ORTHOLOGUE AFUA_6G14460)-RELATED"/>
    <property type="match status" value="1"/>
</dbReference>
<comment type="caution">
    <text evidence="2">The sequence shown here is derived from an EMBL/GenBank/DDBJ whole genome shotgun (WGS) entry which is preliminary data.</text>
</comment>
<dbReference type="InterPro" id="IPR006439">
    <property type="entry name" value="HAD-SF_hydro_IA"/>
</dbReference>
<evidence type="ECO:0000256" key="1">
    <source>
        <dbReference type="ARBA" id="ARBA00022801"/>
    </source>
</evidence>
<dbReference type="EMBL" id="NBSH01000022">
    <property type="protein sequence ID" value="ORX33381.1"/>
    <property type="molecule type" value="Genomic_DNA"/>
</dbReference>
<dbReference type="InterPro" id="IPR023214">
    <property type="entry name" value="HAD_sf"/>
</dbReference>
<dbReference type="InterPro" id="IPR036412">
    <property type="entry name" value="HAD-like_sf"/>
</dbReference>
<organism evidence="2 3">
    <name type="scientific">Kockovaella imperatae</name>
    <dbReference type="NCBI Taxonomy" id="4999"/>
    <lineage>
        <taxon>Eukaryota</taxon>
        <taxon>Fungi</taxon>
        <taxon>Dikarya</taxon>
        <taxon>Basidiomycota</taxon>
        <taxon>Agaricomycotina</taxon>
        <taxon>Tremellomycetes</taxon>
        <taxon>Tremellales</taxon>
        <taxon>Cuniculitremaceae</taxon>
        <taxon>Kockovaella</taxon>
    </lineage>
</organism>
<evidence type="ECO:0000313" key="3">
    <source>
        <dbReference type="Proteomes" id="UP000193218"/>
    </source>
</evidence>
<dbReference type="RefSeq" id="XP_021867717.1">
    <property type="nucleotide sequence ID" value="XM_022017295.1"/>
</dbReference>
<keyword evidence="3" id="KW-1185">Reference proteome</keyword>
<reference evidence="2 3" key="1">
    <citation type="submission" date="2017-03" db="EMBL/GenBank/DDBJ databases">
        <title>Widespread Adenine N6-methylation of Active Genes in Fungi.</title>
        <authorList>
            <consortium name="DOE Joint Genome Institute"/>
            <person name="Mondo S.J."/>
            <person name="Dannebaum R.O."/>
            <person name="Kuo R.C."/>
            <person name="Louie K.B."/>
            <person name="Bewick A.J."/>
            <person name="Labutti K."/>
            <person name="Haridas S."/>
            <person name="Kuo A."/>
            <person name="Salamov A."/>
            <person name="Ahrendt S.R."/>
            <person name="Lau R."/>
            <person name="Bowen B.P."/>
            <person name="Lipzen A."/>
            <person name="Sullivan W."/>
            <person name="Andreopoulos W.B."/>
            <person name="Clum A."/>
            <person name="Lindquist E."/>
            <person name="Daum C."/>
            <person name="Northen T.R."/>
            <person name="Ramamoorthy G."/>
            <person name="Schmitz R.J."/>
            <person name="Gryganskyi A."/>
            <person name="Culley D."/>
            <person name="Magnuson J."/>
            <person name="James T.Y."/>
            <person name="O'Malley M.A."/>
            <person name="Stajich J.E."/>
            <person name="Spatafora J.W."/>
            <person name="Visel A."/>
            <person name="Grigoriev I.V."/>
        </authorList>
    </citation>
    <scope>NUCLEOTIDE SEQUENCE [LARGE SCALE GENOMIC DNA]</scope>
    <source>
        <strain evidence="2 3">NRRL Y-17943</strain>
    </source>
</reference>
<dbReference type="Gene3D" id="1.10.150.750">
    <property type="match status" value="1"/>
</dbReference>
<dbReference type="InterPro" id="IPR051540">
    <property type="entry name" value="S-2-haloacid_dehalogenase"/>
</dbReference>
<keyword evidence="1" id="KW-0378">Hydrolase</keyword>
<gene>
    <name evidence="2" type="ORF">BD324DRAFT_639885</name>
</gene>
<evidence type="ECO:0000313" key="2">
    <source>
        <dbReference type="EMBL" id="ORX33381.1"/>
    </source>
</evidence>
<name>A0A1Y1U5R6_9TREE</name>
<sequence>MDQVKVLLFDCFGTLIDWERGMYENIGPLLEQKTCPTVEEVITSLVNEQTPIQNADKTMPYPIVLQESYRQLIAKFRLHYDQDDAEALGDSVTSWPVFSDTGDCLARLRDLGLKLVILTNVDGDSFDQLQQTLEECSGIKFDAIYTADEIGSHKPDLRNFDYALNDLSESFNVSRGQVLCVAQNKLIDIEPANKIGIRCARINRPGVLTGHRGSIDYTKADFEFASLEEFTEEMERVHDGV</sequence>
<dbReference type="Proteomes" id="UP000193218">
    <property type="component" value="Unassembled WGS sequence"/>
</dbReference>
<dbReference type="OrthoDB" id="20198at2759"/>
<dbReference type="SFLD" id="SFLDG01129">
    <property type="entry name" value="C1.5:_HAD__Beta-PGM__Phosphata"/>
    <property type="match status" value="1"/>
</dbReference>
<dbReference type="PANTHER" id="PTHR43316">
    <property type="entry name" value="HYDROLASE, HALOACID DELAHOGENASE-RELATED"/>
    <property type="match status" value="1"/>
</dbReference>
<dbReference type="Gene3D" id="3.40.50.1000">
    <property type="entry name" value="HAD superfamily/HAD-like"/>
    <property type="match status" value="1"/>
</dbReference>
<dbReference type="AlphaFoldDB" id="A0A1Y1U5R6"/>
<dbReference type="InParanoid" id="A0A1Y1U5R6"/>
<proteinExistence type="predicted"/>
<dbReference type="Pfam" id="PF13419">
    <property type="entry name" value="HAD_2"/>
    <property type="match status" value="1"/>
</dbReference>
<dbReference type="GO" id="GO:0016791">
    <property type="term" value="F:phosphatase activity"/>
    <property type="evidence" value="ECO:0007669"/>
    <property type="project" value="UniProtKB-ARBA"/>
</dbReference>